<keyword evidence="2" id="KW-1185">Reference proteome</keyword>
<accession>A0A7J7XLR7</accession>
<name>A0A7J7XLR7_MYOMY</name>
<evidence type="ECO:0000313" key="1">
    <source>
        <dbReference type="EMBL" id="KAF6350599.1"/>
    </source>
</evidence>
<evidence type="ECO:0000313" key="2">
    <source>
        <dbReference type="Proteomes" id="UP000527355"/>
    </source>
</evidence>
<dbReference type="EMBL" id="JABWUV010000006">
    <property type="protein sequence ID" value="KAF6350599.1"/>
    <property type="molecule type" value="Genomic_DNA"/>
</dbReference>
<organism evidence="1 2">
    <name type="scientific">Myotis myotis</name>
    <name type="common">Greater mouse-eared bat</name>
    <name type="synonym">Vespertilio myotis</name>
    <dbReference type="NCBI Taxonomy" id="51298"/>
    <lineage>
        <taxon>Eukaryota</taxon>
        <taxon>Metazoa</taxon>
        <taxon>Chordata</taxon>
        <taxon>Craniata</taxon>
        <taxon>Vertebrata</taxon>
        <taxon>Euteleostomi</taxon>
        <taxon>Mammalia</taxon>
        <taxon>Eutheria</taxon>
        <taxon>Laurasiatheria</taxon>
        <taxon>Chiroptera</taxon>
        <taxon>Yangochiroptera</taxon>
        <taxon>Vespertilionidae</taxon>
        <taxon>Myotis</taxon>
    </lineage>
</organism>
<dbReference type="Proteomes" id="UP000527355">
    <property type="component" value="Unassembled WGS sequence"/>
</dbReference>
<proteinExistence type="predicted"/>
<comment type="caution">
    <text evidence="1">The sequence shown here is derived from an EMBL/GenBank/DDBJ whole genome shotgun (WGS) entry which is preliminary data.</text>
</comment>
<sequence>MRASVVLALPPSSRVDARASPRRFLSPAPGREGGVARSRKELARWVACWEKPTGTFPGRVDLKLGESRHCWSHRCGNKGWVKLWGGL</sequence>
<gene>
    <name evidence="1" type="ORF">mMyoMyo1_020828</name>
</gene>
<dbReference type="AlphaFoldDB" id="A0A7J7XLR7"/>
<protein>
    <submittedName>
        <fullName evidence="1">ZFP62 zinc finger protein</fullName>
    </submittedName>
</protein>
<reference evidence="1 2" key="1">
    <citation type="journal article" date="2020" name="Nature">
        <title>Six reference-quality genomes reveal evolution of bat adaptations.</title>
        <authorList>
            <person name="Jebb D."/>
            <person name="Huang Z."/>
            <person name="Pippel M."/>
            <person name="Hughes G.M."/>
            <person name="Lavrichenko K."/>
            <person name="Devanna P."/>
            <person name="Winkler S."/>
            <person name="Jermiin L.S."/>
            <person name="Skirmuntt E.C."/>
            <person name="Katzourakis A."/>
            <person name="Burkitt-Gray L."/>
            <person name="Ray D.A."/>
            <person name="Sullivan K.A.M."/>
            <person name="Roscito J.G."/>
            <person name="Kirilenko B.M."/>
            <person name="Davalos L.M."/>
            <person name="Corthals A.P."/>
            <person name="Power M.L."/>
            <person name="Jones G."/>
            <person name="Ransome R.D."/>
            <person name="Dechmann D.K.N."/>
            <person name="Locatelli A.G."/>
            <person name="Puechmaille S.J."/>
            <person name="Fedrigo O."/>
            <person name="Jarvis E.D."/>
            <person name="Hiller M."/>
            <person name="Vernes S.C."/>
            <person name="Myers E.W."/>
            <person name="Teeling E.C."/>
        </authorList>
    </citation>
    <scope>NUCLEOTIDE SEQUENCE [LARGE SCALE GENOMIC DNA]</scope>
    <source>
        <strain evidence="1">MMyoMyo1</strain>
        <tissue evidence="1">Flight muscle</tissue>
    </source>
</reference>